<keyword evidence="1" id="KW-0472">Membrane</keyword>
<name>A0ABN8N6S7_9CNID</name>
<evidence type="ECO:0000313" key="3">
    <source>
        <dbReference type="Proteomes" id="UP001159427"/>
    </source>
</evidence>
<evidence type="ECO:0000256" key="1">
    <source>
        <dbReference type="SAM" id="Phobius"/>
    </source>
</evidence>
<gene>
    <name evidence="2" type="ORF">PEVE_00040646</name>
</gene>
<keyword evidence="3" id="KW-1185">Reference proteome</keyword>
<protein>
    <submittedName>
        <fullName evidence="2">Uncharacterized protein</fullName>
    </submittedName>
</protein>
<dbReference type="InterPro" id="IPR037136">
    <property type="entry name" value="RNA3'_phos_cyclase_dom_sf"/>
</dbReference>
<dbReference type="Proteomes" id="UP001159427">
    <property type="component" value="Unassembled WGS sequence"/>
</dbReference>
<keyword evidence="1" id="KW-1133">Transmembrane helix</keyword>
<proteinExistence type="predicted"/>
<feature type="transmembrane region" description="Helical" evidence="1">
    <location>
        <begin position="112"/>
        <end position="132"/>
    </location>
</feature>
<keyword evidence="1" id="KW-0812">Transmembrane</keyword>
<evidence type="ECO:0000313" key="2">
    <source>
        <dbReference type="EMBL" id="CAH3043624.1"/>
    </source>
</evidence>
<dbReference type="EMBL" id="CALNXI010000749">
    <property type="protein sequence ID" value="CAH3043624.1"/>
    <property type="molecule type" value="Genomic_DNA"/>
</dbReference>
<comment type="caution">
    <text evidence="2">The sequence shown here is derived from an EMBL/GenBank/DDBJ whole genome shotgun (WGS) entry which is preliminary data.</text>
</comment>
<organism evidence="2 3">
    <name type="scientific">Porites evermanni</name>
    <dbReference type="NCBI Taxonomy" id="104178"/>
    <lineage>
        <taxon>Eukaryota</taxon>
        <taxon>Metazoa</taxon>
        <taxon>Cnidaria</taxon>
        <taxon>Anthozoa</taxon>
        <taxon>Hexacorallia</taxon>
        <taxon>Scleractinia</taxon>
        <taxon>Fungiina</taxon>
        <taxon>Poritidae</taxon>
        <taxon>Porites</taxon>
    </lineage>
</organism>
<dbReference type="Gene3D" id="3.65.10.20">
    <property type="entry name" value="RNA 3'-terminal phosphate cyclase domain"/>
    <property type="match status" value="1"/>
</dbReference>
<accession>A0ABN8N6S7</accession>
<reference evidence="2 3" key="1">
    <citation type="submission" date="2022-05" db="EMBL/GenBank/DDBJ databases">
        <authorList>
            <consortium name="Genoscope - CEA"/>
            <person name="William W."/>
        </authorList>
    </citation>
    <scope>NUCLEOTIDE SEQUENCE [LARGE SCALE GENOMIC DNA]</scope>
</reference>
<feature type="transmembrane region" description="Helical" evidence="1">
    <location>
        <begin position="76"/>
        <end position="100"/>
    </location>
</feature>
<sequence>MGVPVRLTNVSVPNGGLQSHDMRMLQLLHMICNGTLAANTGLSTVTYIRKELLSGHFSAEAGRLGYKASVREDRLLAMRGVVAGSVFLLLVALLAVYGPIPRPKSHSIRNMCYVLATTIETFLLVLTSFLVYDPLSKRII</sequence>